<feature type="transmembrane region" description="Helical" evidence="6">
    <location>
        <begin position="374"/>
        <end position="396"/>
    </location>
</feature>
<feature type="transmembrane region" description="Helical" evidence="6">
    <location>
        <begin position="283"/>
        <end position="305"/>
    </location>
</feature>
<protein>
    <submittedName>
        <fullName evidence="7">Oligosaccharide flippase family protein</fullName>
    </submittedName>
</protein>
<keyword evidence="8" id="KW-1185">Reference proteome</keyword>
<name>A0ABU3D894_9FLAO</name>
<keyword evidence="5 6" id="KW-0472">Membrane</keyword>
<evidence type="ECO:0000256" key="3">
    <source>
        <dbReference type="ARBA" id="ARBA00022692"/>
    </source>
</evidence>
<feature type="transmembrane region" description="Helical" evidence="6">
    <location>
        <begin position="38"/>
        <end position="60"/>
    </location>
</feature>
<dbReference type="EMBL" id="JAVRHK010000011">
    <property type="protein sequence ID" value="MDT0677676.1"/>
    <property type="molecule type" value="Genomic_DNA"/>
</dbReference>
<evidence type="ECO:0000256" key="1">
    <source>
        <dbReference type="ARBA" id="ARBA00004651"/>
    </source>
</evidence>
<feature type="transmembrane region" description="Helical" evidence="6">
    <location>
        <begin position="347"/>
        <end position="368"/>
    </location>
</feature>
<organism evidence="7 8">
    <name type="scientific">Autumnicola musiva</name>
    <dbReference type="NCBI Taxonomy" id="3075589"/>
    <lineage>
        <taxon>Bacteria</taxon>
        <taxon>Pseudomonadati</taxon>
        <taxon>Bacteroidota</taxon>
        <taxon>Flavobacteriia</taxon>
        <taxon>Flavobacteriales</taxon>
        <taxon>Flavobacteriaceae</taxon>
        <taxon>Autumnicola</taxon>
    </lineage>
</organism>
<evidence type="ECO:0000256" key="4">
    <source>
        <dbReference type="ARBA" id="ARBA00022989"/>
    </source>
</evidence>
<dbReference type="InterPro" id="IPR050833">
    <property type="entry name" value="Poly_Biosynth_Transport"/>
</dbReference>
<dbReference type="PANTHER" id="PTHR30250:SF11">
    <property type="entry name" value="O-ANTIGEN TRANSPORTER-RELATED"/>
    <property type="match status" value="1"/>
</dbReference>
<reference evidence="7 8" key="1">
    <citation type="submission" date="2023-09" db="EMBL/GenBank/DDBJ databases">
        <authorList>
            <person name="Rey-Velasco X."/>
        </authorList>
    </citation>
    <scope>NUCLEOTIDE SEQUENCE [LARGE SCALE GENOMIC DNA]</scope>
    <source>
        <strain evidence="7 8">F117</strain>
    </source>
</reference>
<sequence length="452" mass="52849">MLKKIFSYGTVEGLAKGLNKITLLVLPFFLSTIDYGKVGLLVAIEMIIPLISLLGLERAVLRFYSQKIKFKNFSKTISKSVFWTHLFLLLLLVFFYLIGSRTFFGLNIFPDLILIIILIYFQGVNLITFNMLRVDEKHNQYFRGRLFFQFSKIILVLSFVYFLDNYLGYLIGSIIASIFTVVIFKEKAQEISRKNVFDKKTFSILFNFSWPFIFHGVASNLLGNADKFILERFMTLEEVGKYTLAYSIGSTMVFAFVGISVFLEPMIYKEENNRKRQLLLNKFLFLTLCSGLTAYIIISLSSQYILPLFYKNEYHLILKYIPLIAISYLIYPFYLKSNYNMIYEKKSLKIAFTSLFSASINIILNIIFIPIYGVYAAVFTTFISYILQSFIFILISNNFKINSEFLEVTFFGIVLILCFFYNASIFSIISFMSIYLVFFYYFKLKKMKEYEV</sequence>
<dbReference type="InterPro" id="IPR002797">
    <property type="entry name" value="Polysacc_synth"/>
</dbReference>
<evidence type="ECO:0000256" key="2">
    <source>
        <dbReference type="ARBA" id="ARBA00022475"/>
    </source>
</evidence>
<feature type="transmembrane region" description="Helical" evidence="6">
    <location>
        <begin position="167"/>
        <end position="184"/>
    </location>
</feature>
<accession>A0ABU3D894</accession>
<feature type="transmembrane region" description="Helical" evidence="6">
    <location>
        <begin position="81"/>
        <end position="100"/>
    </location>
</feature>
<gene>
    <name evidence="7" type="ORF">RM539_13905</name>
</gene>
<comment type="caution">
    <text evidence="7">The sequence shown here is derived from an EMBL/GenBank/DDBJ whole genome shotgun (WGS) entry which is preliminary data.</text>
</comment>
<dbReference type="RefSeq" id="WP_311504020.1">
    <property type="nucleotide sequence ID" value="NZ_JAVRHK010000011.1"/>
</dbReference>
<keyword evidence="4 6" id="KW-1133">Transmembrane helix</keyword>
<evidence type="ECO:0000313" key="8">
    <source>
        <dbReference type="Proteomes" id="UP001262582"/>
    </source>
</evidence>
<keyword evidence="3 6" id="KW-0812">Transmembrane</keyword>
<feature type="transmembrane region" description="Helical" evidence="6">
    <location>
        <begin position="204"/>
        <end position="223"/>
    </location>
</feature>
<feature type="transmembrane region" description="Helical" evidence="6">
    <location>
        <begin position="408"/>
        <end position="441"/>
    </location>
</feature>
<feature type="transmembrane region" description="Helical" evidence="6">
    <location>
        <begin position="243"/>
        <end position="263"/>
    </location>
</feature>
<evidence type="ECO:0000313" key="7">
    <source>
        <dbReference type="EMBL" id="MDT0677676.1"/>
    </source>
</evidence>
<comment type="subcellular location">
    <subcellularLocation>
        <location evidence="1">Cell membrane</location>
        <topology evidence="1">Multi-pass membrane protein</topology>
    </subcellularLocation>
</comment>
<evidence type="ECO:0000256" key="6">
    <source>
        <dbReference type="SAM" id="Phobius"/>
    </source>
</evidence>
<dbReference type="PANTHER" id="PTHR30250">
    <property type="entry name" value="PST FAMILY PREDICTED COLANIC ACID TRANSPORTER"/>
    <property type="match status" value="1"/>
</dbReference>
<keyword evidence="2" id="KW-1003">Cell membrane</keyword>
<feature type="transmembrane region" description="Helical" evidence="6">
    <location>
        <begin position="144"/>
        <end position="161"/>
    </location>
</feature>
<dbReference type="Pfam" id="PF01943">
    <property type="entry name" value="Polysacc_synt"/>
    <property type="match status" value="1"/>
</dbReference>
<feature type="transmembrane region" description="Helical" evidence="6">
    <location>
        <begin position="112"/>
        <end position="132"/>
    </location>
</feature>
<feature type="transmembrane region" description="Helical" evidence="6">
    <location>
        <begin position="317"/>
        <end position="335"/>
    </location>
</feature>
<proteinExistence type="predicted"/>
<evidence type="ECO:0000256" key="5">
    <source>
        <dbReference type="ARBA" id="ARBA00023136"/>
    </source>
</evidence>
<dbReference type="Proteomes" id="UP001262582">
    <property type="component" value="Unassembled WGS sequence"/>
</dbReference>